<dbReference type="VEuPathDB" id="FungiDB:SeMB42_g00164"/>
<dbReference type="Proteomes" id="UP000317494">
    <property type="component" value="Unassembled WGS sequence"/>
</dbReference>
<reference evidence="1 2" key="1">
    <citation type="journal article" date="2019" name="Sci. Rep.">
        <title>Comparative genomics of chytrid fungi reveal insights into the obligate biotrophic and pathogenic lifestyle of Synchytrium endobioticum.</title>
        <authorList>
            <person name="van de Vossenberg B.T.L.H."/>
            <person name="Warris S."/>
            <person name="Nguyen H.D.T."/>
            <person name="van Gent-Pelzer M.P.E."/>
            <person name="Joly D.L."/>
            <person name="van de Geest H.C."/>
            <person name="Bonants P.J.M."/>
            <person name="Smith D.S."/>
            <person name="Levesque C.A."/>
            <person name="van der Lee T.A.J."/>
        </authorList>
    </citation>
    <scope>NUCLEOTIDE SEQUENCE [LARGE SCALE GENOMIC DNA]</scope>
    <source>
        <strain evidence="1 2">MB42</strain>
    </source>
</reference>
<evidence type="ECO:0000313" key="2">
    <source>
        <dbReference type="Proteomes" id="UP000317494"/>
    </source>
</evidence>
<gene>
    <name evidence="1" type="ORF">SeMB42_g00164</name>
</gene>
<comment type="caution">
    <text evidence="1">The sequence shown here is derived from an EMBL/GenBank/DDBJ whole genome shotgun (WGS) entry which is preliminary data.</text>
</comment>
<evidence type="ECO:0000313" key="1">
    <source>
        <dbReference type="EMBL" id="TPX54654.1"/>
    </source>
</evidence>
<sequence length="218" mass="24623">MLTRGDASESGELPLNQHPLNALVVVTVDKLLAQPQLGHFFNMKYSSTPTIRRPRDDTPLTKHLRNAGCLLFLFSISPVPKATTTLRPSSTFRPMVQSTISSILLITMPHSPLDAFFASHSILRYNLICGTEFRQWNRLPSTELDRYIIFHISISDKSLIARYHESDAIIDPKSWTLPRVSSKATIDISLTLRNNGLKPRFGQYLLQILLVLHCDVIT</sequence>
<name>A0A507DSD6_9FUNG</name>
<organism evidence="1 2">
    <name type="scientific">Synchytrium endobioticum</name>
    <dbReference type="NCBI Taxonomy" id="286115"/>
    <lineage>
        <taxon>Eukaryota</taxon>
        <taxon>Fungi</taxon>
        <taxon>Fungi incertae sedis</taxon>
        <taxon>Chytridiomycota</taxon>
        <taxon>Chytridiomycota incertae sedis</taxon>
        <taxon>Chytridiomycetes</taxon>
        <taxon>Synchytriales</taxon>
        <taxon>Synchytriaceae</taxon>
        <taxon>Synchytrium</taxon>
    </lineage>
</organism>
<dbReference type="EMBL" id="QEAN01000003">
    <property type="protein sequence ID" value="TPX54654.1"/>
    <property type="molecule type" value="Genomic_DNA"/>
</dbReference>
<protein>
    <submittedName>
        <fullName evidence="1">Uncharacterized protein</fullName>
    </submittedName>
</protein>
<accession>A0A507DSD6</accession>
<proteinExistence type="predicted"/>
<dbReference type="AlphaFoldDB" id="A0A507DSD6"/>
<keyword evidence="2" id="KW-1185">Reference proteome</keyword>